<proteinExistence type="predicted"/>
<gene>
    <name evidence="2" type="ORF">EX30DRAFT_344888</name>
</gene>
<dbReference type="InParanoid" id="A0A4S2MI51"/>
<dbReference type="EMBL" id="ML220178">
    <property type="protein sequence ID" value="TGZ76452.1"/>
    <property type="molecule type" value="Genomic_DNA"/>
</dbReference>
<accession>A0A4S2MI51</accession>
<feature type="non-terminal residue" evidence="2">
    <location>
        <position position="674"/>
    </location>
</feature>
<evidence type="ECO:0000256" key="1">
    <source>
        <dbReference type="SAM" id="SignalP"/>
    </source>
</evidence>
<feature type="signal peptide" evidence="1">
    <location>
        <begin position="1"/>
        <end position="19"/>
    </location>
</feature>
<reference evidence="2 3" key="1">
    <citation type="submission" date="2019-04" db="EMBL/GenBank/DDBJ databases">
        <title>Comparative genomics and transcriptomics to analyze fruiting body development in filamentous ascomycetes.</title>
        <authorList>
            <consortium name="DOE Joint Genome Institute"/>
            <person name="Lutkenhaus R."/>
            <person name="Traeger S."/>
            <person name="Breuer J."/>
            <person name="Kuo A."/>
            <person name="Lipzen A."/>
            <person name="Pangilinan J."/>
            <person name="Dilworth D."/>
            <person name="Sandor L."/>
            <person name="Poggeler S."/>
            <person name="Barry K."/>
            <person name="Grigoriev I.V."/>
            <person name="Nowrousian M."/>
        </authorList>
    </citation>
    <scope>NUCLEOTIDE SEQUENCE [LARGE SCALE GENOMIC DNA]</scope>
    <source>
        <strain evidence="2 3">CBS 389.68</strain>
    </source>
</reference>
<evidence type="ECO:0000313" key="2">
    <source>
        <dbReference type="EMBL" id="TGZ76452.1"/>
    </source>
</evidence>
<dbReference type="AlphaFoldDB" id="A0A4S2MI51"/>
<sequence>MRLLLISTLTLLAAGGAYAAPQGVDPARPIATLAPVDPVVPICSGPCDPNTKYPCGLSQTSNCLCQLNASGRYECRNPVISPLCGGKCNPNIDAIQCGGAANCLCVSTGVFGEGICRLRVSPPGPGCGDPCDPLSTDANQCNRYVSAEPVKTPKLDTGAAIPVPIRDCTCHWVRDYIVAEAELQKADEISPIPGPIIPIRPRGNCKPRNPPEVIPKCGERCINRCDGGCNCVKKTNALIGICEKPKPLNCGDYCDPTSLDKYQCYGSLVKPPLPVEPKCICQWLLTAELPKDEPYESLLPPRPRGICKPRIIIDPPPPKCGEKCTSICEGDCTCIIKTGQREGICEKPVKPPNCGDPCDLSSQDKYQCAGVATPPFPGFEPECTCQSALVIGGPIPLPTVVPAKEDDKAIPIIRRGVCKPRIIIDPPPIPKCGERCTSECQSDCTCLIKTGEKVGICEKKVDPPPPPKCGERCLITDICSGNCTCIIKPGAREGICEKPTDPPPPPKCGEKCTSTDICAGDCTCVIPLNQRTGVCEKRPPPVNCGDKCDPLSDDIWQCSGGVREGKEPKCSCVWDRAVPLDSTKPFRPTGICKPIPPTDADPRCGERCLNRCQADCECIKKPNALIGTCEKRGEFCSGKPCGTGADSECLARSEKCWCEKSEIVGEPGRCAPLH</sequence>
<keyword evidence="3" id="KW-1185">Reference proteome</keyword>
<dbReference type="Proteomes" id="UP000298138">
    <property type="component" value="Unassembled WGS sequence"/>
</dbReference>
<protein>
    <submittedName>
        <fullName evidence="2">Uncharacterized protein</fullName>
    </submittedName>
</protein>
<name>A0A4S2MI51_9PEZI</name>
<organism evidence="2 3">
    <name type="scientific">Ascodesmis nigricans</name>
    <dbReference type="NCBI Taxonomy" id="341454"/>
    <lineage>
        <taxon>Eukaryota</taxon>
        <taxon>Fungi</taxon>
        <taxon>Dikarya</taxon>
        <taxon>Ascomycota</taxon>
        <taxon>Pezizomycotina</taxon>
        <taxon>Pezizomycetes</taxon>
        <taxon>Pezizales</taxon>
        <taxon>Ascodesmidaceae</taxon>
        <taxon>Ascodesmis</taxon>
    </lineage>
</organism>
<evidence type="ECO:0000313" key="3">
    <source>
        <dbReference type="Proteomes" id="UP000298138"/>
    </source>
</evidence>
<feature type="chain" id="PRO_5020721260" evidence="1">
    <location>
        <begin position="20"/>
        <end position="674"/>
    </location>
</feature>
<keyword evidence="1" id="KW-0732">Signal</keyword>